<dbReference type="EMBL" id="BK015001">
    <property type="protein sequence ID" value="DAD86517.1"/>
    <property type="molecule type" value="Genomic_DNA"/>
</dbReference>
<name>A0A8S5MVT6_9CAUD</name>
<accession>A0A8S5MVT6</accession>
<reference evidence="1" key="1">
    <citation type="journal article" date="2021" name="Proc. Natl. Acad. Sci. U.S.A.">
        <title>A Catalog of Tens of Thousands of Viruses from Human Metagenomes Reveals Hidden Associations with Chronic Diseases.</title>
        <authorList>
            <person name="Tisza M.J."/>
            <person name="Buck C.B."/>
        </authorList>
    </citation>
    <scope>NUCLEOTIDE SEQUENCE</scope>
    <source>
        <strain evidence="1">Ctu1h4</strain>
    </source>
</reference>
<organism evidence="1">
    <name type="scientific">Siphoviridae sp. ctu1h4</name>
    <dbReference type="NCBI Taxonomy" id="2826499"/>
    <lineage>
        <taxon>Viruses</taxon>
        <taxon>Duplodnaviria</taxon>
        <taxon>Heunggongvirae</taxon>
        <taxon>Uroviricota</taxon>
        <taxon>Caudoviricetes</taxon>
    </lineage>
</organism>
<protein>
    <submittedName>
        <fullName evidence="1">Uncharacterized protein</fullName>
    </submittedName>
</protein>
<evidence type="ECO:0000313" key="1">
    <source>
        <dbReference type="EMBL" id="DAD86517.1"/>
    </source>
</evidence>
<proteinExistence type="predicted"/>
<dbReference type="PROSITE" id="PS51257">
    <property type="entry name" value="PROKAR_LIPOPROTEIN"/>
    <property type="match status" value="1"/>
</dbReference>
<sequence>MSNRLDHVENALAELIREKYPEGALVGAWTVSCEVLTTEADEDSRALWFLEGRGSLITRRGLIELSRDVLARTVKETDE</sequence>